<name>A0A8S0XLG7_CYCAE</name>
<dbReference type="GO" id="GO:0005975">
    <property type="term" value="P:carbohydrate metabolic process"/>
    <property type="evidence" value="ECO:0007669"/>
    <property type="project" value="InterPro"/>
</dbReference>
<gene>
    <name evidence="4" type="ORF">AAE3_LOCUS7731</name>
</gene>
<evidence type="ECO:0000256" key="2">
    <source>
        <dbReference type="SAM" id="MobiDB-lite"/>
    </source>
</evidence>
<evidence type="ECO:0000313" key="4">
    <source>
        <dbReference type="EMBL" id="CAA7265533.1"/>
    </source>
</evidence>
<dbReference type="Pfam" id="PF02839">
    <property type="entry name" value="CBM_5_12"/>
    <property type="match status" value="1"/>
</dbReference>
<protein>
    <recommendedName>
        <fullName evidence="3">Chitin-binding type-3 domain-containing protein</fullName>
    </recommendedName>
</protein>
<keyword evidence="5" id="KW-1185">Reference proteome</keyword>
<evidence type="ECO:0000256" key="1">
    <source>
        <dbReference type="ARBA" id="ARBA00022801"/>
    </source>
</evidence>
<dbReference type="PANTHER" id="PTHR31649:SF1">
    <property type="entry name" value="FARNESOIC ACID O-METHYL TRANSFERASE DOMAIN-CONTAINING PROTEIN"/>
    <property type="match status" value="1"/>
</dbReference>
<feature type="domain" description="Chitin-binding type-3" evidence="3">
    <location>
        <begin position="5"/>
        <end position="45"/>
    </location>
</feature>
<evidence type="ECO:0000259" key="3">
    <source>
        <dbReference type="Pfam" id="PF02839"/>
    </source>
</evidence>
<accession>A0A8S0XLG7</accession>
<comment type="caution">
    <text evidence="4">The sequence shown here is derived from an EMBL/GenBank/DDBJ whole genome shotgun (WGS) entry which is preliminary data.</text>
</comment>
<keyword evidence="1" id="KW-0378">Hydrolase</keyword>
<dbReference type="PANTHER" id="PTHR31649">
    <property type="entry name" value="AGAP009604-PA"/>
    <property type="match status" value="1"/>
</dbReference>
<organism evidence="4 5">
    <name type="scientific">Cyclocybe aegerita</name>
    <name type="common">Black poplar mushroom</name>
    <name type="synonym">Agrocybe aegerita</name>
    <dbReference type="NCBI Taxonomy" id="1973307"/>
    <lineage>
        <taxon>Eukaryota</taxon>
        <taxon>Fungi</taxon>
        <taxon>Dikarya</taxon>
        <taxon>Basidiomycota</taxon>
        <taxon>Agaricomycotina</taxon>
        <taxon>Agaricomycetes</taxon>
        <taxon>Agaricomycetidae</taxon>
        <taxon>Agaricales</taxon>
        <taxon>Agaricineae</taxon>
        <taxon>Bolbitiaceae</taxon>
        <taxon>Cyclocybe</taxon>
    </lineage>
</organism>
<sequence>MTRCWEPGTQYNYDDVVDYQGHRYKIIQPHRSQGDWTPPVTPALWGRLQDDHHHGGDNKYNQQGYQPQQPQQPYQQPQPHQPPPPQYGGQPGQQQQDNKPWYGDEENKKKLGLAAGVLGGAAVLAGGMFAYKKHEEDKDEAKAQAWSRENWLNDARARTQAFHQQGPSAPATWLLTHGKSIPKGAILVGREKSWNLYISRAYYDGGLLIGKASDAFKKGGVVGCKNEEIHVEDFEVLAGDMSQLRWVAASGKLHLASLGARPVEGGREVDGTPIYVAKAPHKGAEHPGKIGEKWDGAYIPYDGEEKLVKEYQVLCYNY</sequence>
<feature type="region of interest" description="Disordered" evidence="2">
    <location>
        <begin position="30"/>
        <end position="105"/>
    </location>
</feature>
<dbReference type="GO" id="GO:0004553">
    <property type="term" value="F:hydrolase activity, hydrolyzing O-glycosyl compounds"/>
    <property type="evidence" value="ECO:0007669"/>
    <property type="project" value="InterPro"/>
</dbReference>
<dbReference type="InterPro" id="IPR006616">
    <property type="entry name" value="DM9_repeat"/>
</dbReference>
<dbReference type="CDD" id="cd12214">
    <property type="entry name" value="ChiA1_BD"/>
    <property type="match status" value="1"/>
</dbReference>
<dbReference type="SUPFAM" id="SSF51055">
    <property type="entry name" value="Carbohydrate binding domain"/>
    <property type="match status" value="1"/>
</dbReference>
<dbReference type="Proteomes" id="UP000467700">
    <property type="component" value="Unassembled WGS sequence"/>
</dbReference>
<dbReference type="AlphaFoldDB" id="A0A8S0XLG7"/>
<dbReference type="InterPro" id="IPR036573">
    <property type="entry name" value="CBM_sf_5/12"/>
</dbReference>
<dbReference type="InterPro" id="IPR003610">
    <property type="entry name" value="CBM5/12"/>
</dbReference>
<dbReference type="GO" id="GO:0030246">
    <property type="term" value="F:carbohydrate binding"/>
    <property type="evidence" value="ECO:0007669"/>
    <property type="project" value="InterPro"/>
</dbReference>
<dbReference type="EMBL" id="CACVBS010000049">
    <property type="protein sequence ID" value="CAA7265533.1"/>
    <property type="molecule type" value="Genomic_DNA"/>
</dbReference>
<reference evidence="4 5" key="1">
    <citation type="submission" date="2020-01" db="EMBL/GenBank/DDBJ databases">
        <authorList>
            <person name="Gupta K D."/>
        </authorList>
    </citation>
    <scope>NUCLEOTIDE SEQUENCE [LARGE SCALE GENOMIC DNA]</scope>
</reference>
<dbReference type="Gene3D" id="2.10.10.20">
    <property type="entry name" value="Carbohydrate-binding module superfamily 5/12"/>
    <property type="match status" value="1"/>
</dbReference>
<feature type="compositionally biased region" description="Low complexity" evidence="2">
    <location>
        <begin position="62"/>
        <end position="78"/>
    </location>
</feature>
<dbReference type="GO" id="GO:0005576">
    <property type="term" value="C:extracellular region"/>
    <property type="evidence" value="ECO:0007669"/>
    <property type="project" value="InterPro"/>
</dbReference>
<dbReference type="OrthoDB" id="2142040at2759"/>
<proteinExistence type="predicted"/>
<dbReference type="Pfam" id="PF11901">
    <property type="entry name" value="DM9"/>
    <property type="match status" value="1"/>
</dbReference>
<dbReference type="SMART" id="SM00696">
    <property type="entry name" value="DM9"/>
    <property type="match status" value="2"/>
</dbReference>
<evidence type="ECO:0000313" key="5">
    <source>
        <dbReference type="Proteomes" id="UP000467700"/>
    </source>
</evidence>
<feature type="compositionally biased region" description="Basic and acidic residues" evidence="2">
    <location>
        <begin position="48"/>
        <end position="57"/>
    </location>
</feature>